<feature type="transmembrane region" description="Helical" evidence="10">
    <location>
        <begin position="315"/>
        <end position="338"/>
    </location>
</feature>
<dbReference type="EMBL" id="QPJY01000019">
    <property type="protein sequence ID" value="RCX22002.1"/>
    <property type="molecule type" value="Genomic_DNA"/>
</dbReference>
<dbReference type="InterPro" id="IPR038354">
    <property type="entry name" value="VKOR_sf"/>
</dbReference>
<evidence type="ECO:0000256" key="7">
    <source>
        <dbReference type="ARBA" id="ARBA00023136"/>
    </source>
</evidence>
<keyword evidence="4" id="KW-0874">Quinone</keyword>
<feature type="transmembrane region" description="Helical" evidence="10">
    <location>
        <begin position="178"/>
        <end position="199"/>
    </location>
</feature>
<keyword evidence="7 10" id="KW-0472">Membrane</keyword>
<dbReference type="Proteomes" id="UP000252707">
    <property type="component" value="Unassembled WGS sequence"/>
</dbReference>
<feature type="transmembrane region" description="Helical" evidence="10">
    <location>
        <begin position="293"/>
        <end position="309"/>
    </location>
</feature>
<dbReference type="CDD" id="cd12916">
    <property type="entry name" value="VKOR_1"/>
    <property type="match status" value="1"/>
</dbReference>
<evidence type="ECO:0000256" key="11">
    <source>
        <dbReference type="SAM" id="SignalP"/>
    </source>
</evidence>
<dbReference type="OrthoDB" id="9783799at2"/>
<comment type="subcellular location">
    <subcellularLocation>
        <location evidence="1">Membrane</location>
        <topology evidence="1">Multi-pass membrane protein</topology>
    </subcellularLocation>
</comment>
<feature type="transmembrane region" description="Helical" evidence="10">
    <location>
        <begin position="211"/>
        <end position="231"/>
    </location>
</feature>
<feature type="signal peptide" evidence="11">
    <location>
        <begin position="1"/>
        <end position="24"/>
    </location>
</feature>
<comment type="similarity">
    <text evidence="2">Belongs to the VKOR family.</text>
</comment>
<dbReference type="InterPro" id="IPR044698">
    <property type="entry name" value="VKOR/LTO1"/>
</dbReference>
<protein>
    <submittedName>
        <fullName evidence="13">Putative membrane protein</fullName>
    </submittedName>
</protein>
<dbReference type="GO" id="GO:0016491">
    <property type="term" value="F:oxidoreductase activity"/>
    <property type="evidence" value="ECO:0007669"/>
    <property type="project" value="UniProtKB-KW"/>
</dbReference>
<keyword evidence="6" id="KW-0560">Oxidoreductase</keyword>
<keyword evidence="5 10" id="KW-1133">Transmembrane helix</keyword>
<proteinExistence type="inferred from homology"/>
<evidence type="ECO:0000256" key="6">
    <source>
        <dbReference type="ARBA" id="ARBA00023002"/>
    </source>
</evidence>
<dbReference type="PANTHER" id="PTHR34573">
    <property type="entry name" value="VKC DOMAIN-CONTAINING PROTEIN"/>
    <property type="match status" value="1"/>
</dbReference>
<keyword evidence="9" id="KW-0676">Redox-active center</keyword>
<dbReference type="InterPro" id="IPR012932">
    <property type="entry name" value="VKOR"/>
</dbReference>
<dbReference type="GO" id="GO:0016020">
    <property type="term" value="C:membrane"/>
    <property type="evidence" value="ECO:0007669"/>
    <property type="project" value="UniProtKB-SubCell"/>
</dbReference>
<organism evidence="13 14">
    <name type="scientific">Thioalbus denitrificans</name>
    <dbReference type="NCBI Taxonomy" id="547122"/>
    <lineage>
        <taxon>Bacteria</taxon>
        <taxon>Pseudomonadati</taxon>
        <taxon>Pseudomonadota</taxon>
        <taxon>Gammaproteobacteria</taxon>
        <taxon>Chromatiales</taxon>
        <taxon>Ectothiorhodospiraceae</taxon>
        <taxon>Thioalbus</taxon>
    </lineage>
</organism>
<keyword evidence="3 10" id="KW-0812">Transmembrane</keyword>
<feature type="domain" description="Vitamin K epoxide reductase" evidence="12">
    <location>
        <begin position="208"/>
        <end position="342"/>
    </location>
</feature>
<feature type="transmembrane region" description="Helical" evidence="10">
    <location>
        <begin position="261"/>
        <end position="281"/>
    </location>
</feature>
<evidence type="ECO:0000256" key="2">
    <source>
        <dbReference type="ARBA" id="ARBA00006214"/>
    </source>
</evidence>
<dbReference type="Gene3D" id="1.20.1440.130">
    <property type="entry name" value="VKOR domain"/>
    <property type="match status" value="1"/>
</dbReference>
<keyword evidence="11" id="KW-0732">Signal</keyword>
<comment type="caution">
    <text evidence="13">The sequence shown here is derived from an EMBL/GenBank/DDBJ whole genome shotgun (WGS) entry which is preliminary data.</text>
</comment>
<keyword evidence="8" id="KW-1015">Disulfide bond</keyword>
<sequence>MIPTRFAPHLLLWLLLFLSVPAAAQAPAEAGPATAPEVRAVVFIASGCSACDELFDYVAPLLFERYGARLELAAVDTGTPAGAGVYQAPGEAGQAPVDEPVVRVGDRSFRGLDAIVAGLGDGFEALAADPASARWPALPGLEALLPAGIETVRGRVAGAPSAVPPAAPAGGLPARDRIANGLAVVVLVGMALALLHALARVRRPGRRSARTSALVPLSLMTGLFISAYLAYTHITGTEAVCGPIGSCNAVQQSEYAQLFDIPLGVLGVMGYTLLLLTWLVGRGLSPRGGGWRWVTWAVALAGVLFSMRLTALEPFVIGATCLWCLGSAVAMTTTLWLLSGETRRAAGTGG</sequence>
<evidence type="ECO:0000256" key="4">
    <source>
        <dbReference type="ARBA" id="ARBA00022719"/>
    </source>
</evidence>
<evidence type="ECO:0000256" key="10">
    <source>
        <dbReference type="SAM" id="Phobius"/>
    </source>
</evidence>
<evidence type="ECO:0000256" key="1">
    <source>
        <dbReference type="ARBA" id="ARBA00004141"/>
    </source>
</evidence>
<evidence type="ECO:0000256" key="3">
    <source>
        <dbReference type="ARBA" id="ARBA00022692"/>
    </source>
</evidence>
<dbReference type="AlphaFoldDB" id="A0A369BK79"/>
<name>A0A369BK79_9GAMM</name>
<evidence type="ECO:0000256" key="9">
    <source>
        <dbReference type="ARBA" id="ARBA00023284"/>
    </source>
</evidence>
<reference evidence="13 14" key="1">
    <citation type="submission" date="2018-07" db="EMBL/GenBank/DDBJ databases">
        <title>Genomic Encyclopedia of Type Strains, Phase IV (KMG-IV): sequencing the most valuable type-strain genomes for metagenomic binning, comparative biology and taxonomic classification.</title>
        <authorList>
            <person name="Goeker M."/>
        </authorList>
    </citation>
    <scope>NUCLEOTIDE SEQUENCE [LARGE SCALE GENOMIC DNA]</scope>
    <source>
        <strain evidence="13 14">DSM 26407</strain>
    </source>
</reference>
<evidence type="ECO:0000256" key="5">
    <source>
        <dbReference type="ARBA" id="ARBA00022989"/>
    </source>
</evidence>
<evidence type="ECO:0000259" key="12">
    <source>
        <dbReference type="SMART" id="SM00756"/>
    </source>
</evidence>
<accession>A0A369BK79</accession>
<dbReference type="SMART" id="SM00756">
    <property type="entry name" value="VKc"/>
    <property type="match status" value="1"/>
</dbReference>
<evidence type="ECO:0000313" key="14">
    <source>
        <dbReference type="Proteomes" id="UP000252707"/>
    </source>
</evidence>
<evidence type="ECO:0000256" key="8">
    <source>
        <dbReference type="ARBA" id="ARBA00023157"/>
    </source>
</evidence>
<gene>
    <name evidence="13" type="ORF">DFQ59_11919</name>
</gene>
<keyword evidence="14" id="KW-1185">Reference proteome</keyword>
<evidence type="ECO:0000313" key="13">
    <source>
        <dbReference type="EMBL" id="RCX22002.1"/>
    </source>
</evidence>
<dbReference type="Pfam" id="PF07884">
    <property type="entry name" value="VKOR"/>
    <property type="match status" value="1"/>
</dbReference>
<dbReference type="PANTHER" id="PTHR34573:SF1">
    <property type="entry name" value="VITAMIN K EPOXIDE REDUCTASE DOMAIN-CONTAINING PROTEIN"/>
    <property type="match status" value="1"/>
</dbReference>
<dbReference type="GO" id="GO:0048038">
    <property type="term" value="F:quinone binding"/>
    <property type="evidence" value="ECO:0007669"/>
    <property type="project" value="UniProtKB-KW"/>
</dbReference>
<feature type="chain" id="PRO_5017066741" evidence="11">
    <location>
        <begin position="25"/>
        <end position="350"/>
    </location>
</feature>
<dbReference type="RefSeq" id="WP_147275296.1">
    <property type="nucleotide sequence ID" value="NZ_QPJY01000019.1"/>
</dbReference>